<evidence type="ECO:0000256" key="6">
    <source>
        <dbReference type="PIRSR" id="PIRSR000137-1"/>
    </source>
</evidence>
<dbReference type="Gene3D" id="3.30.560.10">
    <property type="entry name" value="Glucose Oxidase, domain 3"/>
    <property type="match status" value="1"/>
</dbReference>
<dbReference type="SUPFAM" id="SSF51905">
    <property type="entry name" value="FAD/NAD(P)-binding domain"/>
    <property type="match status" value="1"/>
</dbReference>
<dbReference type="InterPro" id="IPR036188">
    <property type="entry name" value="FAD/NAD-bd_sf"/>
</dbReference>
<dbReference type="PANTHER" id="PTHR11552:SF218">
    <property type="entry name" value="GLUCOSE-METHANOL-CHOLINE OXIDOREDUCTASE N-TERMINAL DOMAIN-CONTAINING PROTEIN"/>
    <property type="match status" value="1"/>
</dbReference>
<feature type="domain" description="Glucose-methanol-choline oxidoreductase N-terminal" evidence="10">
    <location>
        <begin position="327"/>
        <end position="341"/>
    </location>
</feature>
<feature type="active site" description="Proton donor" evidence="6">
    <location>
        <position position="572"/>
    </location>
</feature>
<evidence type="ECO:0000256" key="4">
    <source>
        <dbReference type="ARBA" id="ARBA00022827"/>
    </source>
</evidence>
<evidence type="ECO:0000256" key="7">
    <source>
        <dbReference type="PIRSR" id="PIRSR000137-2"/>
    </source>
</evidence>
<dbReference type="Gene3D" id="4.10.450.10">
    <property type="entry name" value="Glucose Oxidase, domain 2"/>
    <property type="match status" value="1"/>
</dbReference>
<dbReference type="AlphaFoldDB" id="W4JYF4"/>
<feature type="chain" id="PRO_5004845043" evidence="9">
    <location>
        <begin position="20"/>
        <end position="692"/>
    </location>
</feature>
<dbReference type="Pfam" id="PF05199">
    <property type="entry name" value="GMC_oxred_C"/>
    <property type="match status" value="1"/>
</dbReference>
<dbReference type="PROSITE" id="PS51257">
    <property type="entry name" value="PROKAR_LIPOPROTEIN"/>
    <property type="match status" value="1"/>
</dbReference>
<dbReference type="HOGENOM" id="CLU_002865_6_0_1"/>
<feature type="binding site" evidence="7">
    <location>
        <position position="284"/>
    </location>
    <ligand>
        <name>FAD</name>
        <dbReference type="ChEBI" id="CHEBI:57692"/>
    </ligand>
</feature>
<keyword evidence="5" id="KW-0560">Oxidoreductase</keyword>
<dbReference type="SUPFAM" id="SSF54373">
    <property type="entry name" value="FAD-linked reductases, C-terminal domain"/>
    <property type="match status" value="1"/>
</dbReference>
<proteinExistence type="inferred from homology"/>
<dbReference type="eggNOG" id="KOG1238">
    <property type="taxonomic scope" value="Eukaryota"/>
</dbReference>
<evidence type="ECO:0000256" key="2">
    <source>
        <dbReference type="ARBA" id="ARBA00010790"/>
    </source>
</evidence>
<comment type="similarity">
    <text evidence="2">Belongs to the GMC oxidoreductase family.</text>
</comment>
<evidence type="ECO:0000256" key="5">
    <source>
        <dbReference type="ARBA" id="ARBA00023002"/>
    </source>
</evidence>
<feature type="compositionally biased region" description="Low complexity" evidence="8">
    <location>
        <begin position="642"/>
        <end position="656"/>
    </location>
</feature>
<protein>
    <submittedName>
        <fullName evidence="11">Choline dehydrogenase 4</fullName>
    </submittedName>
</protein>
<keyword evidence="12" id="KW-1185">Reference proteome</keyword>
<evidence type="ECO:0000313" key="12">
    <source>
        <dbReference type="Proteomes" id="UP000030671"/>
    </source>
</evidence>
<dbReference type="InParanoid" id="W4JYF4"/>
<reference evidence="11 12" key="1">
    <citation type="journal article" date="2012" name="New Phytol.">
        <title>Insight into trade-off between wood decay and parasitism from the genome of a fungal forest pathogen.</title>
        <authorList>
            <person name="Olson A."/>
            <person name="Aerts A."/>
            <person name="Asiegbu F."/>
            <person name="Belbahri L."/>
            <person name="Bouzid O."/>
            <person name="Broberg A."/>
            <person name="Canback B."/>
            <person name="Coutinho P.M."/>
            <person name="Cullen D."/>
            <person name="Dalman K."/>
            <person name="Deflorio G."/>
            <person name="van Diepen L.T."/>
            <person name="Dunand C."/>
            <person name="Duplessis S."/>
            <person name="Durling M."/>
            <person name="Gonthier P."/>
            <person name="Grimwood J."/>
            <person name="Fossdal C.G."/>
            <person name="Hansson D."/>
            <person name="Henrissat B."/>
            <person name="Hietala A."/>
            <person name="Himmelstrand K."/>
            <person name="Hoffmeister D."/>
            <person name="Hogberg N."/>
            <person name="James T.Y."/>
            <person name="Karlsson M."/>
            <person name="Kohler A."/>
            <person name="Kues U."/>
            <person name="Lee Y.H."/>
            <person name="Lin Y.C."/>
            <person name="Lind M."/>
            <person name="Lindquist E."/>
            <person name="Lombard V."/>
            <person name="Lucas S."/>
            <person name="Lunden K."/>
            <person name="Morin E."/>
            <person name="Murat C."/>
            <person name="Park J."/>
            <person name="Raffaello T."/>
            <person name="Rouze P."/>
            <person name="Salamov A."/>
            <person name="Schmutz J."/>
            <person name="Solheim H."/>
            <person name="Stahlberg J."/>
            <person name="Velez H."/>
            <person name="de Vries R.P."/>
            <person name="Wiebenga A."/>
            <person name="Woodward S."/>
            <person name="Yakovlev I."/>
            <person name="Garbelotto M."/>
            <person name="Martin F."/>
            <person name="Grigoriev I.V."/>
            <person name="Stenlid J."/>
        </authorList>
    </citation>
    <scope>NUCLEOTIDE SEQUENCE [LARGE SCALE GENOMIC DNA]</scope>
    <source>
        <strain evidence="11 12">TC 32-1</strain>
    </source>
</reference>
<dbReference type="EMBL" id="KI925461">
    <property type="protein sequence ID" value="ETW78602.1"/>
    <property type="molecule type" value="Genomic_DNA"/>
</dbReference>
<evidence type="ECO:0000259" key="10">
    <source>
        <dbReference type="PROSITE" id="PS00624"/>
    </source>
</evidence>
<dbReference type="PANTHER" id="PTHR11552">
    <property type="entry name" value="GLUCOSE-METHANOL-CHOLINE GMC OXIDOREDUCTASE"/>
    <property type="match status" value="1"/>
</dbReference>
<dbReference type="GO" id="GO:0016614">
    <property type="term" value="F:oxidoreductase activity, acting on CH-OH group of donors"/>
    <property type="evidence" value="ECO:0007669"/>
    <property type="project" value="InterPro"/>
</dbReference>
<dbReference type="InterPro" id="IPR012132">
    <property type="entry name" value="GMC_OxRdtase"/>
</dbReference>
<evidence type="ECO:0000256" key="9">
    <source>
        <dbReference type="SAM" id="SignalP"/>
    </source>
</evidence>
<dbReference type="PROSITE" id="PS00624">
    <property type="entry name" value="GMC_OXRED_2"/>
    <property type="match status" value="1"/>
</dbReference>
<evidence type="ECO:0000256" key="1">
    <source>
        <dbReference type="ARBA" id="ARBA00001974"/>
    </source>
</evidence>
<keyword evidence="3" id="KW-0285">Flavoprotein</keyword>
<dbReference type="InterPro" id="IPR007867">
    <property type="entry name" value="GMC_OxRtase_C"/>
</dbReference>
<comment type="cofactor">
    <cofactor evidence="1 7">
        <name>FAD</name>
        <dbReference type="ChEBI" id="CHEBI:57692"/>
    </cofactor>
</comment>
<evidence type="ECO:0000256" key="8">
    <source>
        <dbReference type="SAM" id="MobiDB-lite"/>
    </source>
</evidence>
<dbReference type="Gene3D" id="3.50.50.60">
    <property type="entry name" value="FAD/NAD(P)-binding domain"/>
    <property type="match status" value="1"/>
</dbReference>
<feature type="active site" description="Proton acceptor" evidence="6">
    <location>
        <position position="615"/>
    </location>
</feature>
<evidence type="ECO:0000313" key="11">
    <source>
        <dbReference type="EMBL" id="ETW78602.1"/>
    </source>
</evidence>
<dbReference type="Proteomes" id="UP000030671">
    <property type="component" value="Unassembled WGS sequence"/>
</dbReference>
<name>W4JYF4_HETIT</name>
<evidence type="ECO:0000256" key="3">
    <source>
        <dbReference type="ARBA" id="ARBA00022630"/>
    </source>
</evidence>
<feature type="region of interest" description="Disordered" evidence="8">
    <location>
        <begin position="642"/>
        <end position="664"/>
    </location>
</feature>
<organism evidence="11 12">
    <name type="scientific">Heterobasidion irregulare (strain TC 32-1)</name>
    <dbReference type="NCBI Taxonomy" id="747525"/>
    <lineage>
        <taxon>Eukaryota</taxon>
        <taxon>Fungi</taxon>
        <taxon>Dikarya</taxon>
        <taxon>Basidiomycota</taxon>
        <taxon>Agaricomycotina</taxon>
        <taxon>Agaricomycetes</taxon>
        <taxon>Russulales</taxon>
        <taxon>Bondarzewiaceae</taxon>
        <taxon>Heterobasidion</taxon>
        <taxon>Heterobasidion annosum species complex</taxon>
    </lineage>
</organism>
<dbReference type="STRING" id="747525.W4JYF4"/>
<keyword evidence="4 7" id="KW-0274">FAD</keyword>
<dbReference type="InterPro" id="IPR027424">
    <property type="entry name" value="Glucose_Oxidase_domain_2"/>
</dbReference>
<dbReference type="GeneID" id="20667598"/>
<dbReference type="RefSeq" id="XP_009548931.1">
    <property type="nucleotide sequence ID" value="XM_009550636.1"/>
</dbReference>
<feature type="signal peptide" evidence="9">
    <location>
        <begin position="1"/>
        <end position="19"/>
    </location>
</feature>
<gene>
    <name evidence="11" type="primary">chd4</name>
    <name evidence="11" type="ORF">HETIRDRAFT_155866</name>
</gene>
<dbReference type="Pfam" id="PF00732">
    <property type="entry name" value="GMC_oxred_N"/>
    <property type="match status" value="1"/>
</dbReference>
<dbReference type="GO" id="GO:0050660">
    <property type="term" value="F:flavin adenine dinucleotide binding"/>
    <property type="evidence" value="ECO:0007669"/>
    <property type="project" value="InterPro"/>
</dbReference>
<feature type="binding site" evidence="7">
    <location>
        <position position="128"/>
    </location>
    <ligand>
        <name>FAD</name>
        <dbReference type="ChEBI" id="CHEBI:57692"/>
    </ligand>
</feature>
<dbReference type="KEGG" id="hir:HETIRDRAFT_155866"/>
<sequence length="692" mass="72549">MTPPARLLLTLSLVLSASCLPHDDLHAHHLFRARNIASQDQIQSTYDFVIAGGGTAGLVLASRLSEDSNTTVLVLEAGDSGDAAASSINIPGNAYYQSILGSQYDWSYPTVAQPQAGNRVLTWPRGKVLGGSSAINGMYSVRPSQVEVDAWAGMVSSIDSNASSKWGWNALLAAMKKSETFGAPASDIAKEGNIEYAASSRGSNGPLHVSYPGYLDPLVGDWIPTLGALGVPESPDAYGGQGWGAFIATSTINPVNFTRSYSRSAYIDPLPPRSNLQILPNAFVTRMIFSNSSASNNLTASQVEYAASRTAARQTVNVRKEVLLAGGSIGSPAILMHSGVGPQDVLNTAGVAVKSALPGVGQHLQDHLSTQLVFGTTEQTAGAMHSSNNFASVAGGSSAFLSFINSATAYVNITSLLGNSASSFQNDIVNAFESSASSLVPSTDSTVIEGYKAIYNVSARDLLMSPLGHVEILLSLTTSTVAVQAALQRPFSQGYLYINSSDPFDTPVIDPRYLTHSADITLLREGLKFARSVAQTAPLNQSLTGEVTPGSSVSTDDDWDKWLANNVGTEFHPSCSCAMLPLSQGGVVDTDLRVYGLANVRVVDASVFPIQFAAHLQAPVYGLAEQASDIIRSFYNAAPPSASPTSSSSAPSSSNSVKTQQTTSGAHSQVRAVGAESLSSVFVVLLTLLLLL</sequence>
<keyword evidence="9" id="KW-0732">Signal</keyword>
<dbReference type="OrthoDB" id="269227at2759"/>
<dbReference type="PIRSF" id="PIRSF000137">
    <property type="entry name" value="Alcohol_oxidase"/>
    <property type="match status" value="1"/>
</dbReference>
<accession>W4JYF4</accession>
<dbReference type="InterPro" id="IPR000172">
    <property type="entry name" value="GMC_OxRdtase_N"/>
</dbReference>